<dbReference type="AlphaFoldDB" id="A0A183T1C2"/>
<dbReference type="WBParaSite" id="SSLN_0001066901-mRNA-1">
    <property type="protein sequence ID" value="SSLN_0001066901-mRNA-1"/>
    <property type="gene ID" value="SSLN_0001066901"/>
</dbReference>
<accession>A0A183T1C2</accession>
<name>A0A183T1C2_SCHSO</name>
<evidence type="ECO:0000313" key="3">
    <source>
        <dbReference type="WBParaSite" id="SSLN_0001066901-mRNA-1"/>
    </source>
</evidence>
<evidence type="ECO:0000313" key="2">
    <source>
        <dbReference type="Proteomes" id="UP000275846"/>
    </source>
</evidence>
<organism evidence="3">
    <name type="scientific">Schistocephalus solidus</name>
    <name type="common">Tapeworm</name>
    <dbReference type="NCBI Taxonomy" id="70667"/>
    <lineage>
        <taxon>Eukaryota</taxon>
        <taxon>Metazoa</taxon>
        <taxon>Spiralia</taxon>
        <taxon>Lophotrochozoa</taxon>
        <taxon>Platyhelminthes</taxon>
        <taxon>Cestoda</taxon>
        <taxon>Eucestoda</taxon>
        <taxon>Diphyllobothriidea</taxon>
        <taxon>Diphyllobothriidae</taxon>
        <taxon>Schistocephalus</taxon>
    </lineage>
</organism>
<proteinExistence type="predicted"/>
<reference evidence="3" key="1">
    <citation type="submission" date="2016-06" db="UniProtKB">
        <authorList>
            <consortium name="WormBaseParasite"/>
        </authorList>
    </citation>
    <scope>IDENTIFICATION</scope>
</reference>
<reference evidence="1 2" key="2">
    <citation type="submission" date="2018-11" db="EMBL/GenBank/DDBJ databases">
        <authorList>
            <consortium name="Pathogen Informatics"/>
        </authorList>
    </citation>
    <scope>NUCLEOTIDE SEQUENCE [LARGE SCALE GENOMIC DNA]</scope>
    <source>
        <strain evidence="1 2">NST_G2</strain>
    </source>
</reference>
<keyword evidence="2" id="KW-1185">Reference proteome</keyword>
<evidence type="ECO:0000313" key="1">
    <source>
        <dbReference type="EMBL" id="VDL96655.1"/>
    </source>
</evidence>
<dbReference type="EMBL" id="UYSU01035760">
    <property type="protein sequence ID" value="VDL96655.1"/>
    <property type="molecule type" value="Genomic_DNA"/>
</dbReference>
<gene>
    <name evidence="1" type="ORF">SSLN_LOCUS10270</name>
</gene>
<protein>
    <submittedName>
        <fullName evidence="1 3">Uncharacterized protein</fullName>
    </submittedName>
</protein>
<sequence length="89" mass="9768">MGHEFNVAAVKISTHARKKTSRDLIEAWFSDGNSINLASAYRTLCSHLQASINYHRHSYLMPAAALPIFKSVDCDPSVVGTSADLSFDL</sequence>
<dbReference type="Proteomes" id="UP000275846">
    <property type="component" value="Unassembled WGS sequence"/>
</dbReference>